<evidence type="ECO:0008006" key="6">
    <source>
        <dbReference type="Google" id="ProtNLM"/>
    </source>
</evidence>
<protein>
    <recommendedName>
        <fullName evidence="6">FecR family protein</fullName>
    </recommendedName>
</protein>
<dbReference type="PIRSF" id="PIRSF018266">
    <property type="entry name" value="FecR"/>
    <property type="match status" value="1"/>
</dbReference>
<comment type="caution">
    <text evidence="4">The sequence shown here is derived from an EMBL/GenBank/DDBJ whole genome shotgun (WGS) entry which is preliminary data.</text>
</comment>
<evidence type="ECO:0000259" key="3">
    <source>
        <dbReference type="Pfam" id="PF16344"/>
    </source>
</evidence>
<proteinExistence type="predicted"/>
<dbReference type="Gene3D" id="2.60.120.1440">
    <property type="match status" value="1"/>
</dbReference>
<name>A0ABQ1UHB6_9BACT</name>
<reference evidence="5" key="1">
    <citation type="journal article" date="2019" name="Int. J. Syst. Evol. Microbiol.">
        <title>The Global Catalogue of Microorganisms (GCM) 10K type strain sequencing project: providing services to taxonomists for standard genome sequencing and annotation.</title>
        <authorList>
            <consortium name="The Broad Institute Genomics Platform"/>
            <consortium name="The Broad Institute Genome Sequencing Center for Infectious Disease"/>
            <person name="Wu L."/>
            <person name="Ma J."/>
        </authorList>
    </citation>
    <scope>NUCLEOTIDE SEQUENCE [LARGE SCALE GENOMIC DNA]</scope>
    <source>
        <strain evidence="5">CGMCC 1.15407</strain>
    </source>
</reference>
<keyword evidence="1" id="KW-1133">Transmembrane helix</keyword>
<dbReference type="Proteomes" id="UP000647339">
    <property type="component" value="Unassembled WGS sequence"/>
</dbReference>
<evidence type="ECO:0000313" key="4">
    <source>
        <dbReference type="EMBL" id="GGF18134.1"/>
    </source>
</evidence>
<dbReference type="InterPro" id="IPR012373">
    <property type="entry name" value="Ferrdict_sens_TM"/>
</dbReference>
<gene>
    <name evidence="4" type="ORF">GCM10011339_02570</name>
</gene>
<evidence type="ECO:0000259" key="2">
    <source>
        <dbReference type="Pfam" id="PF04773"/>
    </source>
</evidence>
<feature type="domain" description="FecR protein" evidence="2">
    <location>
        <begin position="143"/>
        <end position="236"/>
    </location>
</feature>
<dbReference type="PANTHER" id="PTHR30273:SF2">
    <property type="entry name" value="PROTEIN FECR"/>
    <property type="match status" value="1"/>
</dbReference>
<organism evidence="4 5">
    <name type="scientific">Echinicola rosea</name>
    <dbReference type="NCBI Taxonomy" id="1807691"/>
    <lineage>
        <taxon>Bacteria</taxon>
        <taxon>Pseudomonadati</taxon>
        <taxon>Bacteroidota</taxon>
        <taxon>Cytophagia</taxon>
        <taxon>Cytophagales</taxon>
        <taxon>Cyclobacteriaceae</taxon>
        <taxon>Echinicola</taxon>
    </lineage>
</organism>
<keyword evidence="5" id="KW-1185">Reference proteome</keyword>
<accession>A0ABQ1UHB6</accession>
<dbReference type="InterPro" id="IPR006860">
    <property type="entry name" value="FecR"/>
</dbReference>
<evidence type="ECO:0000256" key="1">
    <source>
        <dbReference type="SAM" id="Phobius"/>
    </source>
</evidence>
<sequence length="349" mass="39748">MDFKSNVFRELLEDEYFIQWLISPDQASDKYWQSWMVNNPDKAAVLRDIKAVVNAIEPKHIHRLRSGEKDDILGHIKQYADQKRRQESAWDRIKTKPRRRTNAVLMAACMVILGILTANYFGVFDPITIQEEQPAQERMVVKQTTKGTKSSFYLPDGTLVKLNSSSSLEFPVVFSDTLRKVKLVGQAFFEVTRNEAAPFIVEADQVDVQVLGTSFDVLSDPAGECFEVAVASGKVKVNSYTGNQEILTKTQMTRLDVNSGELITSHFDPIFKFGWKDGILVFEDETFEEVFERLENWYGVTITVPPNMAIGKSYTGKYDNQSLENVLLGISTVLDFQFRIDGKQVEIMR</sequence>
<feature type="domain" description="Protein FecR C-terminal" evidence="3">
    <location>
        <begin position="280"/>
        <end position="347"/>
    </location>
</feature>
<keyword evidence="1" id="KW-0812">Transmembrane</keyword>
<keyword evidence="1" id="KW-0472">Membrane</keyword>
<dbReference type="Gene3D" id="3.55.50.30">
    <property type="match status" value="1"/>
</dbReference>
<dbReference type="EMBL" id="BMIU01000001">
    <property type="protein sequence ID" value="GGF18134.1"/>
    <property type="molecule type" value="Genomic_DNA"/>
</dbReference>
<feature type="transmembrane region" description="Helical" evidence="1">
    <location>
        <begin position="103"/>
        <end position="123"/>
    </location>
</feature>
<dbReference type="InterPro" id="IPR032508">
    <property type="entry name" value="FecR_C"/>
</dbReference>
<dbReference type="PANTHER" id="PTHR30273">
    <property type="entry name" value="PERIPLASMIC SIGNAL SENSOR AND SIGMA FACTOR ACTIVATOR FECR-RELATED"/>
    <property type="match status" value="1"/>
</dbReference>
<evidence type="ECO:0000313" key="5">
    <source>
        <dbReference type="Proteomes" id="UP000647339"/>
    </source>
</evidence>
<dbReference type="Pfam" id="PF16344">
    <property type="entry name" value="FecR_C"/>
    <property type="match status" value="1"/>
</dbReference>
<dbReference type="RefSeq" id="WP_137402504.1">
    <property type="nucleotide sequence ID" value="NZ_BMIU01000001.1"/>
</dbReference>
<dbReference type="Pfam" id="PF04773">
    <property type="entry name" value="FecR"/>
    <property type="match status" value="1"/>
</dbReference>